<evidence type="ECO:0000256" key="6">
    <source>
        <dbReference type="SAM" id="MobiDB-lite"/>
    </source>
</evidence>
<keyword evidence="7" id="KW-1185">Reference proteome</keyword>
<comment type="subcellular location">
    <subcellularLocation>
        <location evidence="1 5">Nucleus</location>
        <location evidence="1 5">Nucleolus</location>
    </subcellularLocation>
</comment>
<dbReference type="KEGG" id="dci:103511165"/>
<evidence type="ECO:0000256" key="2">
    <source>
        <dbReference type="ARBA" id="ARBA00008105"/>
    </source>
</evidence>
<feature type="region of interest" description="Disordered" evidence="6">
    <location>
        <begin position="1"/>
        <end position="30"/>
    </location>
</feature>
<sequence length="247" mass="29167">MSSWVKAAKVNQKTHRERHQPEDRRKLGLLEKKKDYRVRADHFNKKKKTLQILKKKALEKNEDEFHTHMINARLVDGEHFENPKPEAEDSEEQKLLMDTQDAKYVSSRRVMEKRKIEKIKAGNHMIDAANQIENTHVFFVDNEAEAKKFDVVKQLKTLPELLPRKTNRLKVEDIAEMSVAQHVKSKMKLVKARQAEKLGKRLERERNLGVVERKLFVQRFLSEKPKLVKPGTPDSAPVYKWKFERKK</sequence>
<evidence type="ECO:0000313" key="8">
    <source>
        <dbReference type="RefSeq" id="XP_008474106.1"/>
    </source>
</evidence>
<dbReference type="Pfam" id="PF03998">
    <property type="entry name" value="Utp11"/>
    <property type="match status" value="1"/>
</dbReference>
<dbReference type="InterPro" id="IPR007144">
    <property type="entry name" value="SSU_processome_Utp11"/>
</dbReference>
<keyword evidence="4 5" id="KW-0539">Nucleus</keyword>
<dbReference type="RefSeq" id="XP_008474106.1">
    <property type="nucleotide sequence ID" value="XM_008475884.3"/>
</dbReference>
<reference evidence="8" key="1">
    <citation type="submission" date="2023-09" db="UniProtKB">
        <authorList>
            <consortium name="RefSeq"/>
        </authorList>
    </citation>
    <scope>IDENTIFICATION</scope>
</reference>
<dbReference type="AlphaFoldDB" id="A0A1S3D5U0"/>
<evidence type="ECO:0000313" key="9">
    <source>
        <dbReference type="RefSeq" id="XP_026680817.1"/>
    </source>
</evidence>
<accession>A0A1S3D5U0</accession>
<dbReference type="RefSeq" id="XP_026680817.1">
    <property type="nucleotide sequence ID" value="XM_026825016.1"/>
</dbReference>
<dbReference type="PANTHER" id="PTHR12838">
    <property type="entry name" value="U3 SMALL NUCLEOLAR RNA-ASSOCIATED PROTEIN 11"/>
    <property type="match status" value="1"/>
</dbReference>
<dbReference type="PANTHER" id="PTHR12838:SF0">
    <property type="entry name" value="U3 SMALL NUCLEOLAR RNA-ASSOCIATED PROTEIN 11-RELATED"/>
    <property type="match status" value="1"/>
</dbReference>
<proteinExistence type="inferred from homology"/>
<dbReference type="OrthoDB" id="29058at2759"/>
<dbReference type="PIRSF" id="PIRSF015952">
    <property type="entry name" value="U3snoRNP11"/>
    <property type="match status" value="1"/>
</dbReference>
<dbReference type="GO" id="GO:0006364">
    <property type="term" value="P:rRNA processing"/>
    <property type="evidence" value="ECO:0007669"/>
    <property type="project" value="UniProtKB-UniRule"/>
</dbReference>
<name>A0A1S3D5U0_DIACI</name>
<feature type="compositionally biased region" description="Basic and acidic residues" evidence="6">
    <location>
        <begin position="19"/>
        <end position="30"/>
    </location>
</feature>
<organism evidence="8">
    <name type="scientific">Diaphorina citri</name>
    <name type="common">Asian citrus psyllid</name>
    <dbReference type="NCBI Taxonomy" id="121845"/>
    <lineage>
        <taxon>Eukaryota</taxon>
        <taxon>Metazoa</taxon>
        <taxon>Ecdysozoa</taxon>
        <taxon>Arthropoda</taxon>
        <taxon>Hexapoda</taxon>
        <taxon>Insecta</taxon>
        <taxon>Pterygota</taxon>
        <taxon>Neoptera</taxon>
        <taxon>Paraneoptera</taxon>
        <taxon>Hemiptera</taxon>
        <taxon>Sternorrhyncha</taxon>
        <taxon>Psylloidea</taxon>
        <taxon>Psyllidae</taxon>
        <taxon>Diaphorininae</taxon>
        <taxon>Diaphorina</taxon>
    </lineage>
</organism>
<comment type="function">
    <text evidence="5">Involved in nucleolar processing of pre-18S ribosomal RNA.</text>
</comment>
<evidence type="ECO:0000313" key="7">
    <source>
        <dbReference type="Proteomes" id="UP000079169"/>
    </source>
</evidence>
<evidence type="ECO:0000256" key="5">
    <source>
        <dbReference type="PIRNR" id="PIRNR015952"/>
    </source>
</evidence>
<comment type="subunit">
    <text evidence="5">Component of the ribosomal small subunit (SSU) processome.</text>
</comment>
<dbReference type="GO" id="GO:0032040">
    <property type="term" value="C:small-subunit processome"/>
    <property type="evidence" value="ECO:0007669"/>
    <property type="project" value="UniProtKB-UniRule"/>
</dbReference>
<gene>
    <name evidence="8 9" type="primary">LOC103511165</name>
</gene>
<dbReference type="GeneID" id="103511165"/>
<keyword evidence="3 5" id="KW-0698">rRNA processing</keyword>
<evidence type="ECO:0000256" key="1">
    <source>
        <dbReference type="ARBA" id="ARBA00004604"/>
    </source>
</evidence>
<evidence type="ECO:0000256" key="3">
    <source>
        <dbReference type="ARBA" id="ARBA00022552"/>
    </source>
</evidence>
<evidence type="ECO:0000256" key="4">
    <source>
        <dbReference type="ARBA" id="ARBA00023242"/>
    </source>
</evidence>
<protein>
    <recommendedName>
        <fullName evidence="5">U3 small nucleolar RNA-associated protein 11</fullName>
        <shortName evidence="5">U3 snoRNA-associated protein 11</shortName>
    </recommendedName>
</protein>
<dbReference type="Proteomes" id="UP000079169">
    <property type="component" value="Unplaced"/>
</dbReference>
<comment type="similarity">
    <text evidence="2 5">Belongs to the UTP11 family.</text>
</comment>